<proteinExistence type="inferred from homology"/>
<feature type="domain" description="Anthranilate synthase component I N-terminal" evidence="9">
    <location>
        <begin position="48"/>
        <end position="180"/>
    </location>
</feature>
<dbReference type="PANTHER" id="PTHR11236">
    <property type="entry name" value="AMINOBENZOATE/ANTHRANILATE SYNTHASE"/>
    <property type="match status" value="1"/>
</dbReference>
<dbReference type="PANTHER" id="PTHR11236:SF9">
    <property type="entry name" value="ANTHRANILATE SYNTHASE COMPONENT 1"/>
    <property type="match status" value="1"/>
</dbReference>
<evidence type="ECO:0000256" key="1">
    <source>
        <dbReference type="ARBA" id="ARBA00004873"/>
    </source>
</evidence>
<comment type="pathway">
    <text evidence="1">Amino-acid biosynthesis; L-tryptophan biosynthesis; L-tryptophan from chorismate: step 1/5.</text>
</comment>
<dbReference type="InterPro" id="IPR006805">
    <property type="entry name" value="Anth_synth_I_N"/>
</dbReference>
<dbReference type="Gene3D" id="3.60.120.10">
    <property type="entry name" value="Anthranilate synthase"/>
    <property type="match status" value="1"/>
</dbReference>
<dbReference type="RefSeq" id="XP_064767684.1">
    <property type="nucleotide sequence ID" value="XM_064910836.1"/>
</dbReference>
<keyword evidence="7" id="KW-0456">Lyase</keyword>
<sequence>MPSPSPASPAPSAPKVVIQPAVETIRSLLAKSPDANVIPVYAFLPSDFLTPSVAYLKLKGAAPAGAYSFLFESAFNGESIGRYSFLGANPRKVLVTGNGFGEDVDPLRQLESELDKYTVLKQSGLPPLSGGAIGYVSYDCIKYFEPKTKRELKDNLGIPESVMMLFDTIVAFDHVFQRIQIITNIHVPDQAGFDLEAALEVARTEIKNVADVLYSPFVNMPEQPPIVPNQQYTSNIGQEGYENHVKRLKEHIYKGDIFQGVPSQRVARPTSLHPFNIYRHLRTVNPSPYMFYIDNVDFQIVGASPELLVKAENGRVITHPIAGTVPRGKSREEDDKLATELKSSLKDRAEHVMLVDLARNDITRVCDPKTTTVDRLMVVERFSHVMHLVSQVSGVLRPDKTRFDAFRSIFPAGTVSGAPKVRAMQLISELEGERRGVYAGAVGHWGYEDSSMDTCIALRTMLVKDNVAYLQAGGGIVYDSDPYDEYLESMNKLGANMRTITEAEKLYM</sequence>
<evidence type="ECO:0000256" key="3">
    <source>
        <dbReference type="ARBA" id="ARBA00012266"/>
    </source>
</evidence>
<keyword evidence="6" id="KW-0057">Aromatic amino acid biosynthesis</keyword>
<reference evidence="10 11" key="1">
    <citation type="submission" date="2024-03" db="EMBL/GenBank/DDBJ databases">
        <title>Genome-scale model development and genomic sequencing of the oleaginous clade Lipomyces.</title>
        <authorList>
            <consortium name="Lawrence Berkeley National Laboratory"/>
            <person name="Czajka J.J."/>
            <person name="Han Y."/>
            <person name="Kim J."/>
            <person name="Mondo S.J."/>
            <person name="Hofstad B.A."/>
            <person name="Robles A."/>
            <person name="Haridas S."/>
            <person name="Riley R."/>
            <person name="LaButti K."/>
            <person name="Pangilinan J."/>
            <person name="Andreopoulos W."/>
            <person name="Lipzen A."/>
            <person name="Yan J."/>
            <person name="Wang M."/>
            <person name="Ng V."/>
            <person name="Grigoriev I.V."/>
            <person name="Spatafora J.W."/>
            <person name="Magnuson J.K."/>
            <person name="Baker S.E."/>
            <person name="Pomraning K.R."/>
        </authorList>
    </citation>
    <scope>NUCLEOTIDE SEQUENCE [LARGE SCALE GENOMIC DNA]</scope>
    <source>
        <strain evidence="10 11">Phaff 52-87</strain>
    </source>
</reference>
<protein>
    <recommendedName>
        <fullName evidence="3">anthranilate synthase</fullName>
        <ecNumber evidence="3">4.1.3.27</ecNumber>
    </recommendedName>
</protein>
<gene>
    <name evidence="10" type="ORF">BZA70DRAFT_258051</name>
</gene>
<dbReference type="InterPro" id="IPR005256">
    <property type="entry name" value="Anth_synth_I_PabB"/>
</dbReference>
<keyword evidence="5" id="KW-0822">Tryptophan biosynthesis</keyword>
<evidence type="ECO:0000313" key="10">
    <source>
        <dbReference type="EMBL" id="KAK7204651.1"/>
    </source>
</evidence>
<keyword evidence="11" id="KW-1185">Reference proteome</keyword>
<dbReference type="Proteomes" id="UP001498771">
    <property type="component" value="Unassembled WGS sequence"/>
</dbReference>
<comment type="caution">
    <text evidence="10">The sequence shown here is derived from an EMBL/GenBank/DDBJ whole genome shotgun (WGS) entry which is preliminary data.</text>
</comment>
<dbReference type="InterPro" id="IPR005801">
    <property type="entry name" value="ADC_synthase"/>
</dbReference>
<comment type="similarity">
    <text evidence="2">Belongs to the anthranilate synthase component I family.</text>
</comment>
<dbReference type="NCBIfam" id="TIGR00564">
    <property type="entry name" value="trpE_most"/>
    <property type="match status" value="1"/>
</dbReference>
<dbReference type="InterPro" id="IPR019999">
    <property type="entry name" value="Anth_synth_I-like"/>
</dbReference>
<dbReference type="SUPFAM" id="SSF56322">
    <property type="entry name" value="ADC synthase"/>
    <property type="match status" value="1"/>
</dbReference>
<dbReference type="InterPro" id="IPR015890">
    <property type="entry name" value="Chorismate_C"/>
</dbReference>
<dbReference type="PRINTS" id="PR00095">
    <property type="entry name" value="ANTSNTHASEI"/>
</dbReference>
<evidence type="ECO:0000259" key="9">
    <source>
        <dbReference type="Pfam" id="PF04715"/>
    </source>
</evidence>
<name>A0ABR1F475_9ASCO</name>
<feature type="domain" description="Chorismate-utilising enzyme C-terminal" evidence="8">
    <location>
        <begin position="238"/>
        <end position="492"/>
    </location>
</feature>
<dbReference type="Pfam" id="PF00425">
    <property type="entry name" value="Chorismate_bind"/>
    <property type="match status" value="1"/>
</dbReference>
<evidence type="ECO:0000256" key="5">
    <source>
        <dbReference type="ARBA" id="ARBA00022822"/>
    </source>
</evidence>
<keyword evidence="4" id="KW-0028">Amino-acid biosynthesis</keyword>
<organism evidence="10 11">
    <name type="scientific">Myxozyma melibiosi</name>
    <dbReference type="NCBI Taxonomy" id="54550"/>
    <lineage>
        <taxon>Eukaryota</taxon>
        <taxon>Fungi</taxon>
        <taxon>Dikarya</taxon>
        <taxon>Ascomycota</taxon>
        <taxon>Saccharomycotina</taxon>
        <taxon>Lipomycetes</taxon>
        <taxon>Lipomycetales</taxon>
        <taxon>Lipomycetaceae</taxon>
        <taxon>Myxozyma</taxon>
    </lineage>
</organism>
<accession>A0ABR1F475</accession>
<evidence type="ECO:0000256" key="4">
    <source>
        <dbReference type="ARBA" id="ARBA00022605"/>
    </source>
</evidence>
<dbReference type="EMBL" id="JBBJBU010000007">
    <property type="protein sequence ID" value="KAK7204651.1"/>
    <property type="molecule type" value="Genomic_DNA"/>
</dbReference>
<evidence type="ECO:0000313" key="11">
    <source>
        <dbReference type="Proteomes" id="UP001498771"/>
    </source>
</evidence>
<dbReference type="EC" id="4.1.3.27" evidence="3"/>
<evidence type="ECO:0000256" key="6">
    <source>
        <dbReference type="ARBA" id="ARBA00023141"/>
    </source>
</evidence>
<evidence type="ECO:0000256" key="2">
    <source>
        <dbReference type="ARBA" id="ARBA00009562"/>
    </source>
</evidence>
<dbReference type="GeneID" id="90036348"/>
<evidence type="ECO:0000256" key="7">
    <source>
        <dbReference type="ARBA" id="ARBA00023239"/>
    </source>
</evidence>
<dbReference type="Pfam" id="PF04715">
    <property type="entry name" value="Anth_synt_I_N"/>
    <property type="match status" value="1"/>
</dbReference>
<evidence type="ECO:0000259" key="8">
    <source>
        <dbReference type="Pfam" id="PF00425"/>
    </source>
</evidence>